<dbReference type="GO" id="GO:0008233">
    <property type="term" value="F:peptidase activity"/>
    <property type="evidence" value="ECO:0007669"/>
    <property type="project" value="UniProtKB-KW"/>
</dbReference>
<dbReference type="PANTHER" id="PTHR11851:SF49">
    <property type="entry name" value="MITOCHONDRIAL-PROCESSING PEPTIDASE SUBUNIT ALPHA"/>
    <property type="match status" value="1"/>
</dbReference>
<dbReference type="Pfam" id="PF00675">
    <property type="entry name" value="Peptidase_M16"/>
    <property type="match status" value="2"/>
</dbReference>
<dbReference type="GO" id="GO:0046872">
    <property type="term" value="F:metal ion binding"/>
    <property type="evidence" value="ECO:0007669"/>
    <property type="project" value="InterPro"/>
</dbReference>
<accession>A0A1M6LJW6</accession>
<dbReference type="OrthoDB" id="9811314at2"/>
<dbReference type="InterPro" id="IPR011249">
    <property type="entry name" value="Metalloenz_LuxS/M16"/>
</dbReference>
<evidence type="ECO:0000259" key="3">
    <source>
        <dbReference type="Pfam" id="PF05193"/>
    </source>
</evidence>
<dbReference type="RefSeq" id="WP_143184011.1">
    <property type="nucleotide sequence ID" value="NZ_FQYR01000004.1"/>
</dbReference>
<dbReference type="SUPFAM" id="SSF63411">
    <property type="entry name" value="LuxS/MPP-like metallohydrolase"/>
    <property type="match status" value="4"/>
</dbReference>
<dbReference type="Proteomes" id="UP000184510">
    <property type="component" value="Unassembled WGS sequence"/>
</dbReference>
<proteinExistence type="inferred from homology"/>
<dbReference type="Gene3D" id="3.30.830.10">
    <property type="entry name" value="Metalloenzyme, LuxS/M16 peptidase-like"/>
    <property type="match status" value="4"/>
</dbReference>
<keyword evidence="4" id="KW-0378">Hydrolase</keyword>
<keyword evidence="5" id="KW-1185">Reference proteome</keyword>
<reference evidence="4 5" key="1">
    <citation type="submission" date="2016-11" db="EMBL/GenBank/DDBJ databases">
        <authorList>
            <person name="Jaros S."/>
            <person name="Januszkiewicz K."/>
            <person name="Wedrychowicz H."/>
        </authorList>
    </citation>
    <scope>NUCLEOTIDE SEQUENCE [LARGE SCALE GENOMIC DNA]</scope>
    <source>
        <strain evidence="4 5">DSM 18772</strain>
    </source>
</reference>
<dbReference type="STRING" id="1123071.SAMN02745181_2418"/>
<dbReference type="EMBL" id="FQYR01000004">
    <property type="protein sequence ID" value="SHJ71496.1"/>
    <property type="molecule type" value="Genomic_DNA"/>
</dbReference>
<organism evidence="4 5">
    <name type="scientific">Rubritalea squalenifaciens DSM 18772</name>
    <dbReference type="NCBI Taxonomy" id="1123071"/>
    <lineage>
        <taxon>Bacteria</taxon>
        <taxon>Pseudomonadati</taxon>
        <taxon>Verrucomicrobiota</taxon>
        <taxon>Verrucomicrobiia</taxon>
        <taxon>Verrucomicrobiales</taxon>
        <taxon>Rubritaleaceae</taxon>
        <taxon>Rubritalea</taxon>
    </lineage>
</organism>
<dbReference type="InterPro" id="IPR011765">
    <property type="entry name" value="Pept_M16_N"/>
</dbReference>
<comment type="similarity">
    <text evidence="1">Belongs to the peptidase M16 family.</text>
</comment>
<feature type="domain" description="Peptidase M16 N-terminal" evidence="2">
    <location>
        <begin position="18"/>
        <end position="163"/>
    </location>
</feature>
<feature type="domain" description="Peptidase M16 N-terminal" evidence="2">
    <location>
        <begin position="464"/>
        <end position="587"/>
    </location>
</feature>
<keyword evidence="4" id="KW-0645">Protease</keyword>
<feature type="domain" description="Peptidase M16 C-terminal" evidence="3">
    <location>
        <begin position="171"/>
        <end position="346"/>
    </location>
</feature>
<dbReference type="InterPro" id="IPR007863">
    <property type="entry name" value="Peptidase_M16_C"/>
</dbReference>
<feature type="domain" description="Peptidase M16 C-terminal" evidence="3">
    <location>
        <begin position="603"/>
        <end position="768"/>
    </location>
</feature>
<evidence type="ECO:0000256" key="1">
    <source>
        <dbReference type="ARBA" id="ARBA00007261"/>
    </source>
</evidence>
<dbReference type="Pfam" id="PF05193">
    <property type="entry name" value="Peptidase_M16_C"/>
    <property type="match status" value="2"/>
</dbReference>
<dbReference type="PANTHER" id="PTHR11851">
    <property type="entry name" value="METALLOPROTEASE"/>
    <property type="match status" value="1"/>
</dbReference>
<evidence type="ECO:0000259" key="2">
    <source>
        <dbReference type="Pfam" id="PF00675"/>
    </source>
</evidence>
<dbReference type="AlphaFoldDB" id="A0A1M6LJW6"/>
<dbReference type="InterPro" id="IPR050361">
    <property type="entry name" value="MPP/UQCRC_Complex"/>
</dbReference>
<gene>
    <name evidence="4" type="ORF">SAMN02745181_2418</name>
</gene>
<evidence type="ECO:0000313" key="4">
    <source>
        <dbReference type="EMBL" id="SHJ71496.1"/>
    </source>
</evidence>
<sequence length="836" mass="91147">MFPDTTATCHVLDNGLTVILNADSSAPVISTQAWVETGSIHEGDFMGAGISHLLEHMVFKGTKSFTGEELSQTVQAAGGQWNAYTSFDRTVYYIDGPAESAKTFLQAVLEMVFMPSFPEFEFEKEKDVIRREIDMGLDDPDSRASRLLFSTALSNDGRAEPVIGHLELFNKVTYEDMCAYHAARYTTSNTFLTISGDFEEEAMLATLKELTKDIPRSFTKHASVQSEPRQLGQRTRRDTFAIPVSKLALSWQVPTLDHPDAPALDLLSTILGGGRSSRLYQRLREKRNLCLHIASWSWITAMGPGLFSVSAEVPTEKRDELQAAIREEISHLLNDSLDEELTKAKRMALSSQFKTLTSASGRASDLGSNWHEARNLNFTKDYLTAVDKVTQADLRRVCETYLLDSTTLTVTSLDPEDKVAKTVTNKKAQSTREITSHTLSNGLTLHLCPDNRLPTVSLQGAMLAGMTSETPATAGISAFLANMLSKGTTSRSGEEIATALESLGASLKAGAGNNTASIGASCLKPDLETVLEIMGDTLANPAFHQSNIDFERQTQLAALQEENEDPASLAFRTLRSTIFEGQGYGINPLGTEESLAGIDRLGLTAHHALYYTASNTNLCIFGDIDPDATVALAEKHLSQLKTGEKQSPAEQPLGKPQEIHRTLDKQQAVLAIGYPGADIASPDIHALDLIHAWCADMAGPLFTRIREDLGLAYYCSATQFHGHTTGLFAFYLGTSPEQLELAKHELTNTIHEIAEKGIPAKTLDSVKNSWLAKQALANQSNAAMARLCAVDTTLGFSPTHHRETAEKIKAITVEDTLKAAQAYFAKQQPTVVTVTP</sequence>
<dbReference type="GO" id="GO:0006508">
    <property type="term" value="P:proteolysis"/>
    <property type="evidence" value="ECO:0007669"/>
    <property type="project" value="UniProtKB-KW"/>
</dbReference>
<name>A0A1M6LJW6_9BACT</name>
<protein>
    <submittedName>
        <fullName evidence="4">Zinc protease</fullName>
    </submittedName>
</protein>
<evidence type="ECO:0000313" key="5">
    <source>
        <dbReference type="Proteomes" id="UP000184510"/>
    </source>
</evidence>
<dbReference type="InParanoid" id="A0A1M6LJW6"/>